<dbReference type="InParanoid" id="A0A316V363"/>
<feature type="region of interest" description="Disordered" evidence="1">
    <location>
        <begin position="47"/>
        <end position="80"/>
    </location>
</feature>
<organism evidence="3 4">
    <name type="scientific">Meira miltonrushii</name>
    <dbReference type="NCBI Taxonomy" id="1280837"/>
    <lineage>
        <taxon>Eukaryota</taxon>
        <taxon>Fungi</taxon>
        <taxon>Dikarya</taxon>
        <taxon>Basidiomycota</taxon>
        <taxon>Ustilaginomycotina</taxon>
        <taxon>Exobasidiomycetes</taxon>
        <taxon>Exobasidiales</taxon>
        <taxon>Brachybasidiaceae</taxon>
        <taxon>Meira</taxon>
    </lineage>
</organism>
<evidence type="ECO:0000256" key="1">
    <source>
        <dbReference type="SAM" id="MobiDB-lite"/>
    </source>
</evidence>
<evidence type="ECO:0000256" key="2">
    <source>
        <dbReference type="SAM" id="SignalP"/>
    </source>
</evidence>
<accession>A0A316V363</accession>
<dbReference type="AlphaFoldDB" id="A0A316V363"/>
<feature type="region of interest" description="Disordered" evidence="1">
    <location>
        <begin position="104"/>
        <end position="133"/>
    </location>
</feature>
<feature type="region of interest" description="Disordered" evidence="1">
    <location>
        <begin position="352"/>
        <end position="380"/>
    </location>
</feature>
<feature type="signal peptide" evidence="2">
    <location>
        <begin position="1"/>
        <end position="23"/>
    </location>
</feature>
<keyword evidence="2" id="KW-0732">Signal</keyword>
<evidence type="ECO:0008006" key="5">
    <source>
        <dbReference type="Google" id="ProtNLM"/>
    </source>
</evidence>
<dbReference type="Proteomes" id="UP000245771">
    <property type="component" value="Unassembled WGS sequence"/>
</dbReference>
<feature type="compositionally biased region" description="Basic and acidic residues" evidence="1">
    <location>
        <begin position="358"/>
        <end position="370"/>
    </location>
</feature>
<protein>
    <recommendedName>
        <fullName evidence="5">ALMS motif domain-containing protein</fullName>
    </recommendedName>
</protein>
<gene>
    <name evidence="3" type="ORF">FA14DRAFT_181915</name>
</gene>
<reference evidence="3 4" key="1">
    <citation type="journal article" date="2018" name="Mol. Biol. Evol.">
        <title>Broad Genomic Sampling Reveals a Smut Pathogenic Ancestry of the Fungal Clade Ustilaginomycotina.</title>
        <authorList>
            <person name="Kijpornyongpan T."/>
            <person name="Mondo S.J."/>
            <person name="Barry K."/>
            <person name="Sandor L."/>
            <person name="Lee J."/>
            <person name="Lipzen A."/>
            <person name="Pangilinan J."/>
            <person name="LaButti K."/>
            <person name="Hainaut M."/>
            <person name="Henrissat B."/>
            <person name="Grigoriev I.V."/>
            <person name="Spatafora J.W."/>
            <person name="Aime M.C."/>
        </authorList>
    </citation>
    <scope>NUCLEOTIDE SEQUENCE [LARGE SCALE GENOMIC DNA]</scope>
    <source>
        <strain evidence="3 4">MCA 3882</strain>
    </source>
</reference>
<dbReference type="RefSeq" id="XP_025352298.1">
    <property type="nucleotide sequence ID" value="XM_025501152.1"/>
</dbReference>
<proteinExistence type="predicted"/>
<dbReference type="GeneID" id="37022933"/>
<evidence type="ECO:0000313" key="3">
    <source>
        <dbReference type="EMBL" id="PWN31996.1"/>
    </source>
</evidence>
<keyword evidence="4" id="KW-1185">Reference proteome</keyword>
<name>A0A316V363_9BASI</name>
<evidence type="ECO:0000313" key="4">
    <source>
        <dbReference type="Proteomes" id="UP000245771"/>
    </source>
</evidence>
<feature type="chain" id="PRO_5016277487" description="ALMS motif domain-containing protein" evidence="2">
    <location>
        <begin position="24"/>
        <end position="380"/>
    </location>
</feature>
<dbReference type="EMBL" id="KZ819606">
    <property type="protein sequence ID" value="PWN31996.1"/>
    <property type="molecule type" value="Genomic_DNA"/>
</dbReference>
<sequence>MRQMKNFLKTLILILSLYRLSLGGTEEQANNFDWTAYSFELPNHSPVRHLDSSDDERTSSSQHKDESSGPKQFTPLRRIKSPIEEMKAKMKIANKRRYLRRKAELQQMSPEEQEQERLAEKARQKKHYNKNKRQSGFTTIHNARLNTFRILEKNGKATQKQLEYLQKDKEKVARFYLKKQLVLQRMGQQKVYNHHFREESDWRSYLNLSPEHMPMQDLPSEEEHHMSKELSPILPTEASHEKQPFLSQIVVEKKATEKHKDNYKPSLTQRQRYYRNWKAKKETLPEEEKASRKAKEIEKYGRYRKKMRTLIGYSTKRNANMHQIRKLEKIGKASVEQLELLEKERNVRRIYARRKREEKRASGIGKERPKLLSSLPKESN</sequence>
<feature type="compositionally biased region" description="Basic residues" evidence="1">
    <location>
        <begin position="123"/>
        <end position="133"/>
    </location>
</feature>
<feature type="compositionally biased region" description="Basic and acidic residues" evidence="1">
    <location>
        <begin position="48"/>
        <end position="68"/>
    </location>
</feature>